<feature type="domain" description="M23ase beta-sheet core" evidence="3">
    <location>
        <begin position="342"/>
        <end position="433"/>
    </location>
</feature>
<dbReference type="RefSeq" id="WP_073613001.1">
    <property type="nucleotide sequence ID" value="NZ_FRFE01000006.1"/>
</dbReference>
<feature type="transmembrane region" description="Helical" evidence="2">
    <location>
        <begin position="12"/>
        <end position="36"/>
    </location>
</feature>
<dbReference type="CDD" id="cd12797">
    <property type="entry name" value="M23_peptidase"/>
    <property type="match status" value="1"/>
</dbReference>
<keyword evidence="5" id="KW-1185">Reference proteome</keyword>
<organism evidence="4 5">
    <name type="scientific">Desulfopila aestuarii DSM 18488</name>
    <dbReference type="NCBI Taxonomy" id="1121416"/>
    <lineage>
        <taxon>Bacteria</taxon>
        <taxon>Pseudomonadati</taxon>
        <taxon>Thermodesulfobacteriota</taxon>
        <taxon>Desulfobulbia</taxon>
        <taxon>Desulfobulbales</taxon>
        <taxon>Desulfocapsaceae</taxon>
        <taxon>Desulfopila</taxon>
    </lineage>
</organism>
<dbReference type="EMBL" id="FRFE01000006">
    <property type="protein sequence ID" value="SHO46908.1"/>
    <property type="molecule type" value="Genomic_DNA"/>
</dbReference>
<evidence type="ECO:0000256" key="2">
    <source>
        <dbReference type="SAM" id="Phobius"/>
    </source>
</evidence>
<dbReference type="SUPFAM" id="SSF51261">
    <property type="entry name" value="Duplicated hybrid motif"/>
    <property type="match status" value="1"/>
</dbReference>
<dbReference type="Proteomes" id="UP000184603">
    <property type="component" value="Unassembled WGS sequence"/>
</dbReference>
<keyword evidence="2" id="KW-1133">Transmembrane helix</keyword>
<dbReference type="GO" id="GO:0004222">
    <property type="term" value="F:metalloendopeptidase activity"/>
    <property type="evidence" value="ECO:0007669"/>
    <property type="project" value="TreeGrafter"/>
</dbReference>
<dbReference type="Gene3D" id="2.70.70.10">
    <property type="entry name" value="Glucose Permease (Domain IIA)"/>
    <property type="match status" value="1"/>
</dbReference>
<dbReference type="STRING" id="1121416.SAMN02745220_01689"/>
<evidence type="ECO:0000313" key="5">
    <source>
        <dbReference type="Proteomes" id="UP000184603"/>
    </source>
</evidence>
<dbReference type="InterPro" id="IPR050570">
    <property type="entry name" value="Cell_wall_metabolism_enzyme"/>
</dbReference>
<protein>
    <submittedName>
        <fullName evidence="4">Murein DD-endopeptidase MepM and murein hydrolase activator NlpD, contain LysM domain</fullName>
    </submittedName>
</protein>
<gene>
    <name evidence="4" type="ORF">SAMN02745220_01689</name>
</gene>
<dbReference type="Pfam" id="PF01551">
    <property type="entry name" value="Peptidase_M23"/>
    <property type="match status" value="1"/>
</dbReference>
<keyword evidence="2" id="KW-0472">Membrane</keyword>
<dbReference type="AlphaFoldDB" id="A0A1M7Y3U4"/>
<evidence type="ECO:0000256" key="1">
    <source>
        <dbReference type="ARBA" id="ARBA00022729"/>
    </source>
</evidence>
<proteinExistence type="predicted"/>
<dbReference type="PANTHER" id="PTHR21666">
    <property type="entry name" value="PEPTIDASE-RELATED"/>
    <property type="match status" value="1"/>
</dbReference>
<keyword evidence="2" id="KW-0812">Transmembrane</keyword>
<sequence length="459" mass="50825">MTLSRRRRSFSFGNLLSKLFLLILIGLVATGFFLFFERSKPVINVSKISQFIGKTQPLEIEVTDTGSGLRQVTVNVTQGTVTKELYNVTNPRTGYTGQIGPLSDRQTVTFDANKLGFTEGPVSITVTARDYSMMGFLKGNSATTIINVTLDTKPPVIKILHSEQYISPGGAGIVVYAVDDVKSSHGVMINGRFNPGHPLGGNHHDSYIAYFALPFDAESLTESYIQATDVAGNSSMLPFSTNFKKVQQKHDRINITDGFLNAKIPEFEQHYPEMSGNSVEKYLYSNSTVRDKNNKKIEELCSSSADERYWEGRFHRMPGSNRAGFADHRTYYYNDQPIDKQVHLGMDIASTQQANVTAANKGKVVYADYLGIYGNMVMIDHGQGVFSLYSHLSQINVKVGDMVTINDTLGLSGTSGMAGGDHLHFSMLVNGVFTTPLEWWDPHWIEVTIERPLAALNAK</sequence>
<dbReference type="PANTHER" id="PTHR21666:SF289">
    <property type="entry name" value="L-ALA--D-GLU ENDOPEPTIDASE"/>
    <property type="match status" value="1"/>
</dbReference>
<evidence type="ECO:0000313" key="4">
    <source>
        <dbReference type="EMBL" id="SHO46908.1"/>
    </source>
</evidence>
<keyword evidence="4" id="KW-0378">Hydrolase</keyword>
<dbReference type="InterPro" id="IPR016047">
    <property type="entry name" value="M23ase_b-sheet_dom"/>
</dbReference>
<dbReference type="InterPro" id="IPR011055">
    <property type="entry name" value="Dup_hybrid_motif"/>
</dbReference>
<accession>A0A1M7Y3U4</accession>
<evidence type="ECO:0000259" key="3">
    <source>
        <dbReference type="Pfam" id="PF01551"/>
    </source>
</evidence>
<reference evidence="4 5" key="1">
    <citation type="submission" date="2016-12" db="EMBL/GenBank/DDBJ databases">
        <authorList>
            <person name="Song W.-J."/>
            <person name="Kurnit D.M."/>
        </authorList>
    </citation>
    <scope>NUCLEOTIDE SEQUENCE [LARGE SCALE GENOMIC DNA]</scope>
    <source>
        <strain evidence="4 5">DSM 18488</strain>
    </source>
</reference>
<keyword evidence="1" id="KW-0732">Signal</keyword>
<name>A0A1M7Y3U4_9BACT</name>
<dbReference type="OrthoDB" id="9765786at2"/>